<dbReference type="InterPro" id="IPR014014">
    <property type="entry name" value="RNA_helicase_DEAD_Q_motif"/>
</dbReference>
<dbReference type="SUPFAM" id="SSF52540">
    <property type="entry name" value="P-loop containing nucleoside triphosphate hydrolases"/>
    <property type="match status" value="1"/>
</dbReference>
<dbReference type="InterPro" id="IPR000629">
    <property type="entry name" value="RNA-helicase_DEAD-box_CS"/>
</dbReference>
<evidence type="ECO:0000256" key="10">
    <source>
        <dbReference type="ARBA" id="ARBA00047984"/>
    </source>
</evidence>
<dbReference type="EC" id="3.6.4.13" evidence="1"/>
<dbReference type="SMART" id="SM00487">
    <property type="entry name" value="DEXDc"/>
    <property type="match status" value="1"/>
</dbReference>
<comment type="caution">
    <text evidence="16">The sequence shown here is derived from an EMBL/GenBank/DDBJ whole genome shotgun (WGS) entry which is preliminary data.</text>
</comment>
<dbReference type="Pfam" id="PF00270">
    <property type="entry name" value="DEAD"/>
    <property type="match status" value="1"/>
</dbReference>
<keyword evidence="3 12" id="KW-0547">Nucleotide-binding</keyword>
<dbReference type="AlphaFoldDB" id="A0AAU9JK49"/>
<evidence type="ECO:0000256" key="8">
    <source>
        <dbReference type="ARBA" id="ARBA00022840"/>
    </source>
</evidence>
<dbReference type="Pfam" id="PF00271">
    <property type="entry name" value="Helicase_C"/>
    <property type="match status" value="1"/>
</dbReference>
<evidence type="ECO:0000256" key="3">
    <source>
        <dbReference type="ARBA" id="ARBA00022741"/>
    </source>
</evidence>
<feature type="domain" description="Helicase C-terminal" evidence="14">
    <location>
        <begin position="286"/>
        <end position="430"/>
    </location>
</feature>
<evidence type="ECO:0000313" key="16">
    <source>
        <dbReference type="EMBL" id="CAG9326010.1"/>
    </source>
</evidence>
<keyword evidence="17" id="KW-1185">Reference proteome</keyword>
<dbReference type="SMART" id="SM00490">
    <property type="entry name" value="HELICc"/>
    <property type="match status" value="1"/>
</dbReference>
<dbReference type="GO" id="GO:0003724">
    <property type="term" value="F:RNA helicase activity"/>
    <property type="evidence" value="ECO:0007669"/>
    <property type="project" value="UniProtKB-EC"/>
</dbReference>
<evidence type="ECO:0000256" key="7">
    <source>
        <dbReference type="ARBA" id="ARBA00022833"/>
    </source>
</evidence>
<dbReference type="GO" id="GO:0016787">
    <property type="term" value="F:hydrolase activity"/>
    <property type="evidence" value="ECO:0007669"/>
    <property type="project" value="UniProtKB-KW"/>
</dbReference>
<feature type="domain" description="DEAD-box RNA helicase Q" evidence="15">
    <location>
        <begin position="49"/>
        <end position="77"/>
    </location>
</feature>
<keyword evidence="2" id="KW-0479">Metal-binding</keyword>
<dbReference type="CDD" id="cd18787">
    <property type="entry name" value="SF2_C_DEAD"/>
    <property type="match status" value="1"/>
</dbReference>
<dbReference type="Gene3D" id="3.40.50.300">
    <property type="entry name" value="P-loop containing nucleotide triphosphate hydrolases"/>
    <property type="match status" value="2"/>
</dbReference>
<dbReference type="GO" id="GO:0003723">
    <property type="term" value="F:RNA binding"/>
    <property type="evidence" value="ECO:0007669"/>
    <property type="project" value="UniProtKB-KW"/>
</dbReference>
<dbReference type="EMBL" id="CAJZBQ010000039">
    <property type="protein sequence ID" value="CAG9326010.1"/>
    <property type="molecule type" value="Genomic_DNA"/>
</dbReference>
<keyword evidence="6 12" id="KW-0347">Helicase</keyword>
<gene>
    <name evidence="16" type="ORF">BSTOLATCC_MIC39788</name>
</gene>
<dbReference type="PROSITE" id="PS51192">
    <property type="entry name" value="HELICASE_ATP_BIND_1"/>
    <property type="match status" value="1"/>
</dbReference>
<evidence type="ECO:0000259" key="14">
    <source>
        <dbReference type="PROSITE" id="PS51194"/>
    </source>
</evidence>
<dbReference type="InterPro" id="IPR011545">
    <property type="entry name" value="DEAD/DEAH_box_helicase_dom"/>
</dbReference>
<dbReference type="FunFam" id="3.40.50.300:FF:000657">
    <property type="entry name" value="Probable ATP-dependent RNA helicase DDX41"/>
    <property type="match status" value="1"/>
</dbReference>
<evidence type="ECO:0000259" key="13">
    <source>
        <dbReference type="PROSITE" id="PS51192"/>
    </source>
</evidence>
<evidence type="ECO:0000256" key="6">
    <source>
        <dbReference type="ARBA" id="ARBA00022806"/>
    </source>
</evidence>
<evidence type="ECO:0000256" key="4">
    <source>
        <dbReference type="ARBA" id="ARBA00022771"/>
    </source>
</evidence>
<dbReference type="InterPro" id="IPR001650">
    <property type="entry name" value="Helicase_C-like"/>
</dbReference>
<keyword evidence="4" id="KW-0863">Zinc-finger</keyword>
<feature type="domain" description="Helicase ATP-binding" evidence="13">
    <location>
        <begin position="80"/>
        <end position="262"/>
    </location>
</feature>
<proteinExistence type="inferred from homology"/>
<comment type="similarity">
    <text evidence="12">Belongs to the DEAD box helicase family.</text>
</comment>
<organism evidence="16 17">
    <name type="scientific">Blepharisma stoltei</name>
    <dbReference type="NCBI Taxonomy" id="1481888"/>
    <lineage>
        <taxon>Eukaryota</taxon>
        <taxon>Sar</taxon>
        <taxon>Alveolata</taxon>
        <taxon>Ciliophora</taxon>
        <taxon>Postciliodesmatophora</taxon>
        <taxon>Heterotrichea</taxon>
        <taxon>Heterotrichida</taxon>
        <taxon>Blepharismidae</taxon>
        <taxon>Blepharisma</taxon>
    </lineage>
</organism>
<dbReference type="GO" id="GO:0005524">
    <property type="term" value="F:ATP binding"/>
    <property type="evidence" value="ECO:0007669"/>
    <property type="project" value="UniProtKB-KW"/>
</dbReference>
<keyword evidence="8 12" id="KW-0067">ATP-binding</keyword>
<evidence type="ECO:0000256" key="9">
    <source>
        <dbReference type="ARBA" id="ARBA00022884"/>
    </source>
</evidence>
<dbReference type="PROSITE" id="PS51195">
    <property type="entry name" value="Q_MOTIF"/>
    <property type="match status" value="1"/>
</dbReference>
<keyword evidence="9" id="KW-0694">RNA-binding</keyword>
<protein>
    <recommendedName>
        <fullName evidence="1">RNA helicase</fullName>
        <ecNumber evidence="1">3.6.4.13</ecNumber>
    </recommendedName>
</protein>
<dbReference type="GO" id="GO:0008270">
    <property type="term" value="F:zinc ion binding"/>
    <property type="evidence" value="ECO:0007669"/>
    <property type="project" value="UniProtKB-KW"/>
</dbReference>
<dbReference type="InterPro" id="IPR027417">
    <property type="entry name" value="P-loop_NTPase"/>
</dbReference>
<dbReference type="GO" id="GO:0005737">
    <property type="term" value="C:cytoplasm"/>
    <property type="evidence" value="ECO:0007669"/>
    <property type="project" value="UniProtKB-ARBA"/>
</dbReference>
<name>A0AAU9JK49_9CILI</name>
<dbReference type="PANTHER" id="PTHR47958">
    <property type="entry name" value="ATP-DEPENDENT RNA HELICASE DBP3"/>
    <property type="match status" value="1"/>
</dbReference>
<evidence type="ECO:0000256" key="12">
    <source>
        <dbReference type="RuleBase" id="RU000492"/>
    </source>
</evidence>
<keyword evidence="5 12" id="KW-0378">Hydrolase</keyword>
<comment type="catalytic activity">
    <reaction evidence="10">
        <text>ATP + H2O = ADP + phosphate + H(+)</text>
        <dbReference type="Rhea" id="RHEA:13065"/>
        <dbReference type="ChEBI" id="CHEBI:15377"/>
        <dbReference type="ChEBI" id="CHEBI:15378"/>
        <dbReference type="ChEBI" id="CHEBI:30616"/>
        <dbReference type="ChEBI" id="CHEBI:43474"/>
        <dbReference type="ChEBI" id="CHEBI:456216"/>
        <dbReference type="EC" id="3.6.4.13"/>
    </reaction>
</comment>
<evidence type="ECO:0000256" key="2">
    <source>
        <dbReference type="ARBA" id="ARBA00022723"/>
    </source>
</evidence>
<accession>A0AAU9JK49</accession>
<dbReference type="Proteomes" id="UP001162131">
    <property type="component" value="Unassembled WGS sequence"/>
</dbReference>
<evidence type="ECO:0000256" key="1">
    <source>
        <dbReference type="ARBA" id="ARBA00012552"/>
    </source>
</evidence>
<dbReference type="InterPro" id="IPR014001">
    <property type="entry name" value="Helicase_ATP-bd"/>
</dbReference>
<evidence type="ECO:0000256" key="5">
    <source>
        <dbReference type="ARBA" id="ARBA00022801"/>
    </source>
</evidence>
<reference evidence="16" key="1">
    <citation type="submission" date="2021-09" db="EMBL/GenBank/DDBJ databases">
        <authorList>
            <consortium name="AG Swart"/>
            <person name="Singh M."/>
            <person name="Singh A."/>
            <person name="Seah K."/>
            <person name="Emmerich C."/>
        </authorList>
    </citation>
    <scope>NUCLEOTIDE SEQUENCE</scope>
    <source>
        <strain evidence="16">ATCC30299</strain>
    </source>
</reference>
<evidence type="ECO:0000259" key="15">
    <source>
        <dbReference type="PROSITE" id="PS51195"/>
    </source>
</evidence>
<keyword evidence="7" id="KW-0862">Zinc</keyword>
<sequence length="470" mass="53922">MSAINRSESPLTLWRCPNKYKKLDELHKEIRREKRSIISVGNSIPPLIKSFKRLGVPRDIRKILKKMHIRKPTSLQMQALPAILIGRDTLMMSLTRSGKTLAFCLPLIMGSFEEEHRMNFIEGEGPVGLIVVPSRELAYQIYKFILKIIDEARNYPKIRVILCIGGVDMKHQMEILRQGVHIIISTPGRLSDMLAKHKIFLAHCKAIVLDEADRLLDLGFEDDIRIILSHARPACQIILSSATIPKKIQEFSRQAMKDPIFINLSRQSLSKLKLTQEVEYAGHDQKLLKLLETMQKTNPPILIFCENKIDADKIERFLYEKRIDVACLHGGKEQNERTQAIKDFNRGKLDVLAATDVAAKGLNFYNVRHIINFDLPKEIDSYIQRVCRAGKRAVITTYLSYNLDKLLLCDLKHFLEDSRQNIPIELEGILDGEDEQVTREGNCAYCKLPDHRRSSCPTLQQERLKSLLPI</sequence>
<dbReference type="PROSITE" id="PS00039">
    <property type="entry name" value="DEAD_ATP_HELICASE"/>
    <property type="match status" value="1"/>
</dbReference>
<dbReference type="PROSITE" id="PS51194">
    <property type="entry name" value="HELICASE_CTER"/>
    <property type="match status" value="1"/>
</dbReference>
<feature type="short sequence motif" description="Q motif" evidence="11">
    <location>
        <begin position="49"/>
        <end position="77"/>
    </location>
</feature>
<evidence type="ECO:0000256" key="11">
    <source>
        <dbReference type="PROSITE-ProRule" id="PRU00552"/>
    </source>
</evidence>
<evidence type="ECO:0000313" key="17">
    <source>
        <dbReference type="Proteomes" id="UP001162131"/>
    </source>
</evidence>